<name>A0ACC5R9E9_9HYPH</name>
<sequence>MSQFSDYAWMILDGTWVTVKITVVASVVAVIVALLTGVARTSKFFWIRLGPTLFVELFRGTSCYVQLFWAFFALPFIGISLTPFVASVLVLGANVGSYGSEVVRGAIAGVPRGQTEASVALNFTKLQRFRHVVFPQALVAMLPPAGNLFIDLLKLTPLTSLITMSDLTYNAMAVRQQTGSTFIALATILVGYFLMSSAIAWAIGRIERRASRGLETGPRAA</sequence>
<organism evidence="1 2">
    <name type="scientific">Taklimakanibacter albus</name>
    <dbReference type="NCBI Taxonomy" id="2800327"/>
    <lineage>
        <taxon>Bacteria</taxon>
        <taxon>Pseudomonadati</taxon>
        <taxon>Pseudomonadota</taxon>
        <taxon>Alphaproteobacteria</taxon>
        <taxon>Hyphomicrobiales</taxon>
        <taxon>Aestuariivirgaceae</taxon>
        <taxon>Taklimakanibacter</taxon>
    </lineage>
</organism>
<protein>
    <submittedName>
        <fullName evidence="1">Ectoine/hydroxyectoine ABC transporter permease subunit EhuC</fullName>
    </submittedName>
</protein>
<comment type="caution">
    <text evidence="1">The sequence shown here is derived from an EMBL/GenBank/DDBJ whole genome shotgun (WGS) entry which is preliminary data.</text>
</comment>
<keyword evidence="2" id="KW-1185">Reference proteome</keyword>
<reference evidence="1" key="1">
    <citation type="submission" date="2021-01" db="EMBL/GenBank/DDBJ databases">
        <authorList>
            <person name="Sun Q."/>
        </authorList>
    </citation>
    <scope>NUCLEOTIDE SEQUENCE</scope>
    <source>
        <strain evidence="1">YIM B02566</strain>
    </source>
</reference>
<dbReference type="EMBL" id="JAENHL010000008">
    <property type="protein sequence ID" value="MBK1869263.1"/>
    <property type="molecule type" value="Genomic_DNA"/>
</dbReference>
<evidence type="ECO:0000313" key="1">
    <source>
        <dbReference type="EMBL" id="MBK1869263.1"/>
    </source>
</evidence>
<evidence type="ECO:0000313" key="2">
    <source>
        <dbReference type="Proteomes" id="UP000616151"/>
    </source>
</evidence>
<gene>
    <name evidence="1" type="primary">ehuC</name>
    <name evidence="1" type="ORF">JHL16_23080</name>
</gene>
<dbReference type="Proteomes" id="UP000616151">
    <property type="component" value="Unassembled WGS sequence"/>
</dbReference>
<accession>A0ACC5R9E9</accession>
<proteinExistence type="predicted"/>